<evidence type="ECO:0000313" key="12">
    <source>
        <dbReference type="Proteomes" id="UP000437068"/>
    </source>
</evidence>
<dbReference type="Proteomes" id="UP000476176">
    <property type="component" value="Unassembled WGS sequence"/>
</dbReference>
<sequence length="51" mass="5758">MCSQTIFAFSLLCQCAGPRRLGARILGIRGRGRFNYRPARTVDQNLEIQCV</sequence>
<evidence type="ECO:0000313" key="4">
    <source>
        <dbReference type="EMBL" id="KAE9102531.1"/>
    </source>
</evidence>
<dbReference type="Proteomes" id="UP000440732">
    <property type="component" value="Unassembled WGS sequence"/>
</dbReference>
<dbReference type="EMBL" id="QXGD01001042">
    <property type="protein sequence ID" value="KAE9216522.1"/>
    <property type="molecule type" value="Genomic_DNA"/>
</dbReference>
<dbReference type="Proteomes" id="UP000460718">
    <property type="component" value="Unassembled WGS sequence"/>
</dbReference>
<dbReference type="EMBL" id="QXFX01001401">
    <property type="protein sequence ID" value="KAE9090904.1"/>
    <property type="molecule type" value="Genomic_DNA"/>
</dbReference>
<dbReference type="EMBL" id="QXGA01001363">
    <property type="protein sequence ID" value="KAE9121088.1"/>
    <property type="molecule type" value="Genomic_DNA"/>
</dbReference>
<dbReference type="EMBL" id="QXGF01000890">
    <property type="protein sequence ID" value="KAE8934580.1"/>
    <property type="molecule type" value="Genomic_DNA"/>
</dbReference>
<dbReference type="EMBL" id="QXGC01000711">
    <property type="protein sequence ID" value="KAE9223699.1"/>
    <property type="molecule type" value="Genomic_DNA"/>
</dbReference>
<dbReference type="Proteomes" id="UP000488956">
    <property type="component" value="Unassembled WGS sequence"/>
</dbReference>
<evidence type="ECO:0000313" key="15">
    <source>
        <dbReference type="Proteomes" id="UP000441208"/>
    </source>
</evidence>
<dbReference type="EMBL" id="QXFZ01000870">
    <property type="protein sequence ID" value="KAE9102531.1"/>
    <property type="molecule type" value="Genomic_DNA"/>
</dbReference>
<evidence type="ECO:0000313" key="9">
    <source>
        <dbReference type="EMBL" id="KAE9293353.1"/>
    </source>
</evidence>
<dbReference type="Proteomes" id="UP000429523">
    <property type="component" value="Unassembled WGS sequence"/>
</dbReference>
<dbReference type="Proteomes" id="UP000441208">
    <property type="component" value="Unassembled WGS sequence"/>
</dbReference>
<evidence type="ECO:0000313" key="7">
    <source>
        <dbReference type="EMBL" id="KAE9216522.1"/>
    </source>
</evidence>
<evidence type="ECO:0000313" key="2">
    <source>
        <dbReference type="EMBL" id="KAE8993074.1"/>
    </source>
</evidence>
<organism evidence="9 12">
    <name type="scientific">Phytophthora fragariae</name>
    <dbReference type="NCBI Taxonomy" id="53985"/>
    <lineage>
        <taxon>Eukaryota</taxon>
        <taxon>Sar</taxon>
        <taxon>Stramenopiles</taxon>
        <taxon>Oomycota</taxon>
        <taxon>Peronosporomycetes</taxon>
        <taxon>Peronosporales</taxon>
        <taxon>Peronosporaceae</taxon>
        <taxon>Phytophthora</taxon>
    </lineage>
</organism>
<keyword evidence="11" id="KW-1185">Reference proteome</keyword>
<evidence type="ECO:0000313" key="3">
    <source>
        <dbReference type="EMBL" id="KAE9090904.1"/>
    </source>
</evidence>
<evidence type="ECO:0000313" key="17">
    <source>
        <dbReference type="Proteomes" id="UP000476176"/>
    </source>
</evidence>
<evidence type="ECO:0000313" key="8">
    <source>
        <dbReference type="EMBL" id="KAE9223699.1"/>
    </source>
</evidence>
<evidence type="ECO:0000313" key="13">
    <source>
        <dbReference type="Proteomes" id="UP000440367"/>
    </source>
</evidence>
<evidence type="ECO:0000313" key="11">
    <source>
        <dbReference type="Proteomes" id="UP000433483"/>
    </source>
</evidence>
<evidence type="ECO:0000313" key="6">
    <source>
        <dbReference type="EMBL" id="KAE9188484.1"/>
    </source>
</evidence>
<evidence type="ECO:0000313" key="14">
    <source>
        <dbReference type="Proteomes" id="UP000440732"/>
    </source>
</evidence>
<proteinExistence type="predicted"/>
<dbReference type="Proteomes" id="UP000437068">
    <property type="component" value="Unassembled WGS sequence"/>
</dbReference>
<accession>A0A6A4CN00</accession>
<evidence type="ECO:0000313" key="5">
    <source>
        <dbReference type="EMBL" id="KAE9121088.1"/>
    </source>
</evidence>
<evidence type="ECO:0000313" key="10">
    <source>
        <dbReference type="Proteomes" id="UP000429523"/>
    </source>
</evidence>
<comment type="caution">
    <text evidence="9">The sequence shown here is derived from an EMBL/GenBank/DDBJ whole genome shotgun (WGS) entry which is preliminary data.</text>
</comment>
<protein>
    <submittedName>
        <fullName evidence="9">Uncharacterized protein</fullName>
    </submittedName>
</protein>
<dbReference type="EMBL" id="QXFW01001295">
    <property type="protein sequence ID" value="KAE8993074.1"/>
    <property type="molecule type" value="Genomic_DNA"/>
</dbReference>
<name>A0A6A4CN00_9STRA</name>
<dbReference type="Proteomes" id="UP000433483">
    <property type="component" value="Unassembled WGS sequence"/>
</dbReference>
<evidence type="ECO:0000313" key="16">
    <source>
        <dbReference type="Proteomes" id="UP000460718"/>
    </source>
</evidence>
<gene>
    <name evidence="9" type="ORF">PF001_g18297</name>
    <name evidence="7" type="ORF">PF002_g17057</name>
    <name evidence="8" type="ORF">PF004_g12435</name>
    <name evidence="6" type="ORF">PF005_g20036</name>
    <name evidence="5" type="ORF">PF006_g17981</name>
    <name evidence="4" type="ORF">PF007_g14732</name>
    <name evidence="1" type="ORF">PF009_g15438</name>
    <name evidence="3" type="ORF">PF010_g18407</name>
    <name evidence="2" type="ORF">PF011_g17282</name>
</gene>
<dbReference type="Proteomes" id="UP000440367">
    <property type="component" value="Unassembled WGS sequence"/>
</dbReference>
<reference evidence="10 11" key="1">
    <citation type="submission" date="2018-08" db="EMBL/GenBank/DDBJ databases">
        <title>Genomic investigation of the strawberry pathogen Phytophthora fragariae indicates pathogenicity is determined by transcriptional variation in three key races.</title>
        <authorList>
            <person name="Adams T.M."/>
            <person name="Armitage A.D."/>
            <person name="Sobczyk M.K."/>
            <person name="Bates H.J."/>
            <person name="Dunwell J.M."/>
            <person name="Nellist C.F."/>
            <person name="Harrison R.J."/>
        </authorList>
    </citation>
    <scope>NUCLEOTIDE SEQUENCE [LARGE SCALE GENOMIC DNA]</scope>
    <source>
        <strain evidence="9 12">A4</strain>
        <strain evidence="7 13">BC-1</strain>
        <strain evidence="8 17">BC-23</strain>
        <strain evidence="6 11">NOV-27</strain>
        <strain evidence="5 14">NOV-5</strain>
        <strain evidence="4 15">NOV-71</strain>
        <strain evidence="1 10">NOV-9</strain>
        <strain evidence="3 18">ONT-3</strain>
        <strain evidence="2 16">SCRP245</strain>
    </source>
</reference>
<dbReference type="AlphaFoldDB" id="A0A6A4CN00"/>
<evidence type="ECO:0000313" key="1">
    <source>
        <dbReference type="EMBL" id="KAE8934580.1"/>
    </source>
</evidence>
<dbReference type="EMBL" id="QXGE01001385">
    <property type="protein sequence ID" value="KAE9293353.1"/>
    <property type="molecule type" value="Genomic_DNA"/>
</dbReference>
<evidence type="ECO:0000313" key="18">
    <source>
        <dbReference type="Proteomes" id="UP000488956"/>
    </source>
</evidence>
<dbReference type="EMBL" id="QXGB01001583">
    <property type="protein sequence ID" value="KAE9188484.1"/>
    <property type="molecule type" value="Genomic_DNA"/>
</dbReference>